<keyword evidence="3" id="KW-1185">Reference proteome</keyword>
<comment type="caution">
    <text evidence="2">The sequence shown here is derived from an EMBL/GenBank/DDBJ whole genome shotgun (WGS) entry which is preliminary data.</text>
</comment>
<feature type="domain" description="Transport-associated OB type 2" evidence="1">
    <location>
        <begin position="31"/>
        <end position="107"/>
    </location>
</feature>
<gene>
    <name evidence="2" type="ORF">V1286_000759</name>
</gene>
<name>A0ABU8B3X1_9BRAD</name>
<protein>
    <recommendedName>
        <fullName evidence="1">Transport-associated OB type 2 domain-containing protein</fullName>
    </recommendedName>
</protein>
<dbReference type="InterPro" id="IPR008995">
    <property type="entry name" value="Mo/tungstate-bd_C_term_dom"/>
</dbReference>
<organism evidence="2 3">
    <name type="scientific">Bradyrhizobium algeriense</name>
    <dbReference type="NCBI Taxonomy" id="634784"/>
    <lineage>
        <taxon>Bacteria</taxon>
        <taxon>Pseudomonadati</taxon>
        <taxon>Pseudomonadota</taxon>
        <taxon>Alphaproteobacteria</taxon>
        <taxon>Hyphomicrobiales</taxon>
        <taxon>Nitrobacteraceae</taxon>
        <taxon>Bradyrhizobium</taxon>
    </lineage>
</organism>
<evidence type="ECO:0000259" key="1">
    <source>
        <dbReference type="Pfam" id="PF08402"/>
    </source>
</evidence>
<reference evidence="2 3" key="1">
    <citation type="submission" date="2024-02" db="EMBL/GenBank/DDBJ databases">
        <title>Adaptive strategies in a cosmopolitan and abundant soil bacterium.</title>
        <authorList>
            <person name="Carini P."/>
        </authorList>
    </citation>
    <scope>NUCLEOTIDE SEQUENCE [LARGE SCALE GENOMIC DNA]</scope>
    <source>
        <strain evidence="2 3">AZCC 1608</strain>
    </source>
</reference>
<evidence type="ECO:0000313" key="3">
    <source>
        <dbReference type="Proteomes" id="UP001364224"/>
    </source>
</evidence>
<proteinExistence type="predicted"/>
<dbReference type="SUPFAM" id="SSF50331">
    <property type="entry name" value="MOP-like"/>
    <property type="match status" value="1"/>
</dbReference>
<dbReference type="Pfam" id="PF08402">
    <property type="entry name" value="TOBE_2"/>
    <property type="match status" value="1"/>
</dbReference>
<sequence length="113" mass="11724">MSRWSRLVMCAPVFLQPSIAEISVGDVVDVFVRPEHLSVTSRGASGSLPGTVMTQVFQGGHVDLYIDAPGSAHDRILVRVPGIAALSSCPVGAEIGLTIGSDDIVAFPPGEAP</sequence>
<accession>A0ABU8B3X1</accession>
<dbReference type="Proteomes" id="UP001364224">
    <property type="component" value="Unassembled WGS sequence"/>
</dbReference>
<dbReference type="InterPro" id="IPR013611">
    <property type="entry name" value="Transp-assoc_OB_typ2"/>
</dbReference>
<evidence type="ECO:0000313" key="2">
    <source>
        <dbReference type="EMBL" id="MEH2553230.1"/>
    </source>
</evidence>
<dbReference type="EMBL" id="JAZHRV010000001">
    <property type="protein sequence ID" value="MEH2553230.1"/>
    <property type="molecule type" value="Genomic_DNA"/>
</dbReference>